<dbReference type="InterPro" id="IPR011004">
    <property type="entry name" value="Trimer_LpxA-like_sf"/>
</dbReference>
<gene>
    <name evidence="7" type="primary">lpxA</name>
    <name evidence="7" type="ORF">KIH39_01325</name>
</gene>
<keyword evidence="4" id="KW-0443">Lipid metabolism</keyword>
<dbReference type="RefSeq" id="WP_213497478.1">
    <property type="nucleotide sequence ID" value="NZ_CP074694.1"/>
</dbReference>
<evidence type="ECO:0000256" key="3">
    <source>
        <dbReference type="ARBA" id="ARBA00022679"/>
    </source>
</evidence>
<dbReference type="PIRSF" id="PIRSF000456">
    <property type="entry name" value="UDP-GlcNAc_acltr"/>
    <property type="match status" value="1"/>
</dbReference>
<keyword evidence="2" id="KW-0441">Lipid A biosynthesis</keyword>
<reference evidence="7" key="1">
    <citation type="submission" date="2021-05" db="EMBL/GenBank/DDBJ databases">
        <title>Complete genome sequence of the cellulolytic planctomycete Telmatocola sphagniphila SP2T and characterization of the first cellulase from planctomycetes.</title>
        <authorList>
            <person name="Rakitin A.L."/>
            <person name="Beletsky A.V."/>
            <person name="Naumoff D.G."/>
            <person name="Kulichevskaya I.S."/>
            <person name="Mardanov A.V."/>
            <person name="Ravin N.V."/>
            <person name="Dedysh S.N."/>
        </authorList>
    </citation>
    <scope>NUCLEOTIDE SEQUENCE</scope>
    <source>
        <strain evidence="7">SP2T</strain>
    </source>
</reference>
<dbReference type="GO" id="GO:0009245">
    <property type="term" value="P:lipid A biosynthetic process"/>
    <property type="evidence" value="ECO:0007669"/>
    <property type="project" value="UniProtKB-KW"/>
</dbReference>
<dbReference type="InterPro" id="IPR037157">
    <property type="entry name" value="Acetyltransf_C_sf"/>
</dbReference>
<accession>A0A8E6B7I9</accession>
<dbReference type="InterPro" id="IPR029098">
    <property type="entry name" value="Acetyltransf_C"/>
</dbReference>
<dbReference type="KEGG" id="tsph:KIH39_01325"/>
<dbReference type="Gene3D" id="1.20.1180.10">
    <property type="entry name" value="Udp N-acetylglucosamine O-acyltransferase, C-terminal domain"/>
    <property type="match status" value="1"/>
</dbReference>
<evidence type="ECO:0000256" key="4">
    <source>
        <dbReference type="ARBA" id="ARBA00023098"/>
    </source>
</evidence>
<feature type="domain" description="UDP N-acetylglucosamine O-acyltransferase C-terminal" evidence="6">
    <location>
        <begin position="180"/>
        <end position="259"/>
    </location>
</feature>
<dbReference type="EMBL" id="CP074694">
    <property type="protein sequence ID" value="QVL32586.1"/>
    <property type="molecule type" value="Genomic_DNA"/>
</dbReference>
<name>A0A8E6B7I9_9BACT</name>
<evidence type="ECO:0000256" key="2">
    <source>
        <dbReference type="ARBA" id="ARBA00022556"/>
    </source>
</evidence>
<dbReference type="NCBIfam" id="TIGR01852">
    <property type="entry name" value="lipid_A_lpxA"/>
    <property type="match status" value="1"/>
</dbReference>
<evidence type="ECO:0000313" key="8">
    <source>
        <dbReference type="Proteomes" id="UP000676194"/>
    </source>
</evidence>
<dbReference type="Pfam" id="PF00132">
    <property type="entry name" value="Hexapep"/>
    <property type="match status" value="1"/>
</dbReference>
<keyword evidence="5 7" id="KW-0012">Acyltransferase</keyword>
<dbReference type="GO" id="GO:0008780">
    <property type="term" value="F:acyl-[acyl-carrier-protein]-UDP-N-acetylglucosamine O-acyltransferase activity"/>
    <property type="evidence" value="ECO:0007669"/>
    <property type="project" value="UniProtKB-EC"/>
</dbReference>
<evidence type="ECO:0000256" key="1">
    <source>
        <dbReference type="ARBA" id="ARBA00022516"/>
    </source>
</evidence>
<keyword evidence="3 7" id="KW-0808">Transferase</keyword>
<evidence type="ECO:0000256" key="5">
    <source>
        <dbReference type="ARBA" id="ARBA00023315"/>
    </source>
</evidence>
<dbReference type="EC" id="2.3.1.129" evidence="7"/>
<evidence type="ECO:0000259" key="6">
    <source>
        <dbReference type="Pfam" id="PF13720"/>
    </source>
</evidence>
<dbReference type="GO" id="GO:0016020">
    <property type="term" value="C:membrane"/>
    <property type="evidence" value="ECO:0007669"/>
    <property type="project" value="GOC"/>
</dbReference>
<organism evidence="7 8">
    <name type="scientific">Telmatocola sphagniphila</name>
    <dbReference type="NCBI Taxonomy" id="1123043"/>
    <lineage>
        <taxon>Bacteria</taxon>
        <taxon>Pseudomonadati</taxon>
        <taxon>Planctomycetota</taxon>
        <taxon>Planctomycetia</taxon>
        <taxon>Gemmatales</taxon>
        <taxon>Gemmataceae</taxon>
    </lineage>
</organism>
<dbReference type="Pfam" id="PF13720">
    <property type="entry name" value="Acetyltransf_11"/>
    <property type="match status" value="1"/>
</dbReference>
<dbReference type="InterPro" id="IPR010137">
    <property type="entry name" value="Lipid_A_LpxA"/>
</dbReference>
<keyword evidence="1" id="KW-0444">Lipid biosynthesis</keyword>
<dbReference type="SUPFAM" id="SSF51161">
    <property type="entry name" value="Trimeric LpxA-like enzymes"/>
    <property type="match status" value="1"/>
</dbReference>
<sequence length="276" mass="29243">MMISSSARIHPTAIISDQTEIGDDSTVGPYTIIEGPVKIGPDCHIGPRVHMIGEIVMGKANSVGTGTVLGAPPQHTGYKGDPTKLIIGEGNTIREYVTVHGSYVAGGSTIIGNNNYLMVNCHLAHDAILGNNCILVNGALIAGHAIIYDRALISGNAAIHQFGSVGKLALLSGSATATKDVPPFSITFDRNLFGGVNIVGMRRAGYDSKSINIVRKAYQILYSKGYTIKYAMALIEQELGEHEVIQDMITFIKNSKRGIAGTAPRSTLTSNENHAA</sequence>
<proteinExistence type="predicted"/>
<dbReference type="PANTHER" id="PTHR43480:SF1">
    <property type="entry name" value="ACYL-[ACYL-CARRIER-PROTEIN]--UDP-N-ACETYLGLUCOSAMINE O-ACYLTRANSFERASE, MITOCHONDRIAL-RELATED"/>
    <property type="match status" value="1"/>
</dbReference>
<evidence type="ECO:0000313" key="7">
    <source>
        <dbReference type="EMBL" id="QVL32586.1"/>
    </source>
</evidence>
<dbReference type="PANTHER" id="PTHR43480">
    <property type="entry name" value="ACYL-[ACYL-CARRIER-PROTEIN]--UDP-N-ACETYLGLUCOSAMINE O-ACYLTRANSFERASE"/>
    <property type="match status" value="1"/>
</dbReference>
<protein>
    <submittedName>
        <fullName evidence="7">Acyl-ACP--UDP-N-acetylglucosamine O-acyltransferase</fullName>
        <ecNumber evidence="7">2.3.1.129</ecNumber>
    </submittedName>
</protein>
<dbReference type="Proteomes" id="UP000676194">
    <property type="component" value="Chromosome"/>
</dbReference>
<dbReference type="AlphaFoldDB" id="A0A8E6B7I9"/>
<dbReference type="NCBIfam" id="NF003657">
    <property type="entry name" value="PRK05289.1"/>
    <property type="match status" value="1"/>
</dbReference>
<keyword evidence="8" id="KW-1185">Reference proteome</keyword>
<dbReference type="Gene3D" id="2.160.10.10">
    <property type="entry name" value="Hexapeptide repeat proteins"/>
    <property type="match status" value="1"/>
</dbReference>
<dbReference type="InterPro" id="IPR001451">
    <property type="entry name" value="Hexapep"/>
</dbReference>